<protein>
    <submittedName>
        <fullName evidence="5">Forkhead box D2-like</fullName>
    </submittedName>
</protein>
<dbReference type="InterPro" id="IPR018122">
    <property type="entry name" value="TF_fork_head_CS_1"/>
</dbReference>
<sequence>MAFSIPQSTRECTQFDVHSLIGDSTLKYKTNERVQNFQQNPTPSRMERHGHLQTNTTPSYTVLGSGSEPSESLNVDPDSAKNKSTQKKSRRRPPYSYIALIAMAIQQSSEKRLTLDGICKFIRDKFPFYRETYPAWKICIRNNLSLNDCFVKTGIKSDEPLKGNYWTLDPESYNMFENGSFLRRKTRFKRQERVREEHASKSCLRETPGYPTSPLLYNDLNMRLNSNFVLPSCSGLNYIDTPKISTTMSNPYLPWPSPYISSPARDSSLQWPTSYSSFLPPYYNHLNSCTPCSCTVCDSSKNLYLRLSN</sequence>
<dbReference type="SUPFAM" id="SSF46785">
    <property type="entry name" value="Winged helix' DNA-binding domain"/>
    <property type="match status" value="1"/>
</dbReference>
<dbReference type="Proteomes" id="UP001152795">
    <property type="component" value="Unassembled WGS sequence"/>
</dbReference>
<keyword evidence="2 3" id="KW-0539">Nucleus</keyword>
<dbReference type="FunFam" id="1.10.10.10:FF:000598">
    <property type="entry name" value="forkhead box protein I1 isoform X2"/>
    <property type="match status" value="1"/>
</dbReference>
<dbReference type="PANTHER" id="PTHR11829:SF402">
    <property type="entry name" value="FORK HEAD DOMAIN-CONTAINING PROTEIN FD3-RELATED"/>
    <property type="match status" value="1"/>
</dbReference>
<dbReference type="PROSITE" id="PS50039">
    <property type="entry name" value="FORK_HEAD_3"/>
    <property type="match status" value="1"/>
</dbReference>
<dbReference type="EMBL" id="CACRXK020001659">
    <property type="protein sequence ID" value="CAB3990445.1"/>
    <property type="molecule type" value="Genomic_DNA"/>
</dbReference>
<dbReference type="GO" id="GO:0000981">
    <property type="term" value="F:DNA-binding transcription factor activity, RNA polymerase II-specific"/>
    <property type="evidence" value="ECO:0007669"/>
    <property type="project" value="TreeGrafter"/>
</dbReference>
<dbReference type="GO" id="GO:0005634">
    <property type="term" value="C:nucleus"/>
    <property type="evidence" value="ECO:0007669"/>
    <property type="project" value="UniProtKB-SubCell"/>
</dbReference>
<feature type="DNA-binding region" description="Fork-head" evidence="3">
    <location>
        <begin position="92"/>
        <end position="186"/>
    </location>
</feature>
<dbReference type="InterPro" id="IPR036388">
    <property type="entry name" value="WH-like_DNA-bd_sf"/>
</dbReference>
<gene>
    <name evidence="5" type="ORF">PACLA_8A002742</name>
</gene>
<keyword evidence="6" id="KW-1185">Reference proteome</keyword>
<dbReference type="Gene3D" id="1.10.10.10">
    <property type="entry name" value="Winged helix-like DNA-binding domain superfamily/Winged helix DNA-binding domain"/>
    <property type="match status" value="1"/>
</dbReference>
<proteinExistence type="predicted"/>
<keyword evidence="1 3" id="KW-0238">DNA-binding</keyword>
<dbReference type="SMART" id="SM00339">
    <property type="entry name" value="FH"/>
    <property type="match status" value="1"/>
</dbReference>
<dbReference type="InterPro" id="IPR001766">
    <property type="entry name" value="Fork_head_dom"/>
</dbReference>
<evidence type="ECO:0000256" key="4">
    <source>
        <dbReference type="SAM" id="MobiDB-lite"/>
    </source>
</evidence>
<evidence type="ECO:0000256" key="1">
    <source>
        <dbReference type="ARBA" id="ARBA00023125"/>
    </source>
</evidence>
<name>A0A6S7GFI4_PARCT</name>
<evidence type="ECO:0000313" key="6">
    <source>
        <dbReference type="Proteomes" id="UP001152795"/>
    </source>
</evidence>
<evidence type="ECO:0000256" key="3">
    <source>
        <dbReference type="PROSITE-ProRule" id="PRU00089"/>
    </source>
</evidence>
<feature type="region of interest" description="Disordered" evidence="4">
    <location>
        <begin position="38"/>
        <end position="91"/>
    </location>
</feature>
<dbReference type="PROSITE" id="PS00657">
    <property type="entry name" value="FORK_HEAD_1"/>
    <property type="match status" value="1"/>
</dbReference>
<accession>A0A6S7GFI4</accession>
<dbReference type="GO" id="GO:0009653">
    <property type="term" value="P:anatomical structure morphogenesis"/>
    <property type="evidence" value="ECO:0007669"/>
    <property type="project" value="TreeGrafter"/>
</dbReference>
<dbReference type="Pfam" id="PF00250">
    <property type="entry name" value="Forkhead"/>
    <property type="match status" value="1"/>
</dbReference>
<reference evidence="5" key="1">
    <citation type="submission" date="2020-04" db="EMBL/GenBank/DDBJ databases">
        <authorList>
            <person name="Alioto T."/>
            <person name="Alioto T."/>
            <person name="Gomez Garrido J."/>
        </authorList>
    </citation>
    <scope>NUCLEOTIDE SEQUENCE</scope>
    <source>
        <strain evidence="5">A484AB</strain>
    </source>
</reference>
<comment type="subcellular location">
    <subcellularLocation>
        <location evidence="3">Nucleus</location>
    </subcellularLocation>
</comment>
<evidence type="ECO:0000313" key="5">
    <source>
        <dbReference type="EMBL" id="CAB3990445.1"/>
    </source>
</evidence>
<feature type="compositionally biased region" description="Polar residues" evidence="4">
    <location>
        <begin position="52"/>
        <end position="73"/>
    </location>
</feature>
<dbReference type="AlphaFoldDB" id="A0A6S7GFI4"/>
<comment type="caution">
    <text evidence="5">The sequence shown here is derived from an EMBL/GenBank/DDBJ whole genome shotgun (WGS) entry which is preliminary data.</text>
</comment>
<dbReference type="PRINTS" id="PR00053">
    <property type="entry name" value="FORKHEAD"/>
</dbReference>
<dbReference type="GO" id="GO:0030154">
    <property type="term" value="P:cell differentiation"/>
    <property type="evidence" value="ECO:0007669"/>
    <property type="project" value="TreeGrafter"/>
</dbReference>
<organism evidence="5 6">
    <name type="scientific">Paramuricea clavata</name>
    <name type="common">Red gorgonian</name>
    <name type="synonym">Violescent sea-whip</name>
    <dbReference type="NCBI Taxonomy" id="317549"/>
    <lineage>
        <taxon>Eukaryota</taxon>
        <taxon>Metazoa</taxon>
        <taxon>Cnidaria</taxon>
        <taxon>Anthozoa</taxon>
        <taxon>Octocorallia</taxon>
        <taxon>Malacalcyonacea</taxon>
        <taxon>Plexauridae</taxon>
        <taxon>Paramuricea</taxon>
    </lineage>
</organism>
<evidence type="ECO:0000256" key="2">
    <source>
        <dbReference type="ARBA" id="ARBA00023242"/>
    </source>
</evidence>
<dbReference type="OrthoDB" id="5402974at2759"/>
<dbReference type="InterPro" id="IPR050211">
    <property type="entry name" value="FOX_domain-containing"/>
</dbReference>
<dbReference type="PANTHER" id="PTHR11829">
    <property type="entry name" value="FORKHEAD BOX PROTEIN"/>
    <property type="match status" value="1"/>
</dbReference>
<dbReference type="GO" id="GO:0000978">
    <property type="term" value="F:RNA polymerase II cis-regulatory region sequence-specific DNA binding"/>
    <property type="evidence" value="ECO:0007669"/>
    <property type="project" value="TreeGrafter"/>
</dbReference>
<dbReference type="InterPro" id="IPR036390">
    <property type="entry name" value="WH_DNA-bd_sf"/>
</dbReference>